<keyword evidence="3" id="KW-1185">Reference proteome</keyword>
<evidence type="ECO:0000259" key="1">
    <source>
        <dbReference type="PROSITE" id="PS51186"/>
    </source>
</evidence>
<organism evidence="2 3">
    <name type="scientific">Paenibacillus alba</name>
    <dbReference type="NCBI Taxonomy" id="1197127"/>
    <lineage>
        <taxon>Bacteria</taxon>
        <taxon>Bacillati</taxon>
        <taxon>Bacillota</taxon>
        <taxon>Bacilli</taxon>
        <taxon>Bacillales</taxon>
        <taxon>Paenibacillaceae</taxon>
        <taxon>Paenibacillus</taxon>
    </lineage>
</organism>
<evidence type="ECO:0000313" key="2">
    <source>
        <dbReference type="EMBL" id="MEC0232317.1"/>
    </source>
</evidence>
<protein>
    <submittedName>
        <fullName evidence="2">GNAT family N-acetyltransferase</fullName>
    </submittedName>
</protein>
<name>A0ABU6GGI2_9BACL</name>
<dbReference type="SUPFAM" id="SSF55729">
    <property type="entry name" value="Acyl-CoA N-acyltransferases (Nat)"/>
    <property type="match status" value="1"/>
</dbReference>
<dbReference type="Pfam" id="PF00583">
    <property type="entry name" value="Acetyltransf_1"/>
    <property type="match status" value="1"/>
</dbReference>
<proteinExistence type="predicted"/>
<dbReference type="InterPro" id="IPR016181">
    <property type="entry name" value="Acyl_CoA_acyltransferase"/>
</dbReference>
<dbReference type="Gene3D" id="3.40.630.30">
    <property type="match status" value="1"/>
</dbReference>
<accession>A0ABU6GGI2</accession>
<dbReference type="EMBL" id="JARLKY010000118">
    <property type="protein sequence ID" value="MEC0232317.1"/>
    <property type="molecule type" value="Genomic_DNA"/>
</dbReference>
<gene>
    <name evidence="2" type="ORF">P4I72_34975</name>
</gene>
<dbReference type="Proteomes" id="UP001338137">
    <property type="component" value="Unassembled WGS sequence"/>
</dbReference>
<sequence length="81" mass="9582">MFHHTFWENNLSCYLQDLYVEETARGHGAARALIEEVAQSARERNASKLYWQTRNNNITARALYDKIASHNGFIRYDYKLE</sequence>
<dbReference type="PROSITE" id="PS51186">
    <property type="entry name" value="GNAT"/>
    <property type="match status" value="1"/>
</dbReference>
<comment type="caution">
    <text evidence="2">The sequence shown here is derived from an EMBL/GenBank/DDBJ whole genome shotgun (WGS) entry which is preliminary data.</text>
</comment>
<dbReference type="InterPro" id="IPR000182">
    <property type="entry name" value="GNAT_dom"/>
</dbReference>
<evidence type="ECO:0000313" key="3">
    <source>
        <dbReference type="Proteomes" id="UP001338137"/>
    </source>
</evidence>
<dbReference type="CDD" id="cd04301">
    <property type="entry name" value="NAT_SF"/>
    <property type="match status" value="1"/>
</dbReference>
<dbReference type="RefSeq" id="WP_326076472.1">
    <property type="nucleotide sequence ID" value="NZ_JARLKY010000118.1"/>
</dbReference>
<feature type="domain" description="N-acetyltransferase" evidence="1">
    <location>
        <begin position="1"/>
        <end position="81"/>
    </location>
</feature>
<reference evidence="2 3" key="1">
    <citation type="submission" date="2023-03" db="EMBL/GenBank/DDBJ databases">
        <title>Bacillus Genome Sequencing.</title>
        <authorList>
            <person name="Dunlap C."/>
        </authorList>
    </citation>
    <scope>NUCLEOTIDE SEQUENCE [LARGE SCALE GENOMIC DNA]</scope>
    <source>
        <strain evidence="2 3">BD-533</strain>
    </source>
</reference>